<proteinExistence type="predicted"/>
<evidence type="ECO:0008006" key="3">
    <source>
        <dbReference type="Google" id="ProtNLM"/>
    </source>
</evidence>
<dbReference type="AlphaFoldDB" id="A1RXD4"/>
<dbReference type="Gene3D" id="3.30.1860.10">
    <property type="entry name" value="uncharacterized conserved protein from methanopyrus kandleri domain like"/>
    <property type="match status" value="1"/>
</dbReference>
<evidence type="ECO:0000313" key="1">
    <source>
        <dbReference type="EMBL" id="ABL77864.1"/>
    </source>
</evidence>
<dbReference type="Pfam" id="PF04242">
    <property type="entry name" value="DUF424"/>
    <property type="match status" value="1"/>
</dbReference>
<name>A1RXD4_THEPD</name>
<dbReference type="STRING" id="368408.Tpen_0455"/>
<dbReference type="EMBL" id="CP000505">
    <property type="protein sequence ID" value="ABL77864.1"/>
    <property type="molecule type" value="Genomic_DNA"/>
</dbReference>
<reference evidence="2" key="1">
    <citation type="journal article" date="2008" name="J. Bacteriol.">
        <title>Genome sequence of Thermofilum pendens reveals an exceptional loss of biosynthetic pathways without genome reduction.</title>
        <authorList>
            <person name="Anderson I."/>
            <person name="Rodriguez J."/>
            <person name="Susanti D."/>
            <person name="Porat I."/>
            <person name="Reich C."/>
            <person name="Ulrich L.E."/>
            <person name="Elkins J.G."/>
            <person name="Mavromatis K."/>
            <person name="Lykidis A."/>
            <person name="Kim E."/>
            <person name="Thompson L.S."/>
            <person name="Nolan M."/>
            <person name="Land M."/>
            <person name="Copeland A."/>
            <person name="Lapidus A."/>
            <person name="Lucas S."/>
            <person name="Detter C."/>
            <person name="Zhulin I.B."/>
            <person name="Olsen G.J."/>
            <person name="Whitman W."/>
            <person name="Mukhopadhyay B."/>
            <person name="Bristow J."/>
            <person name="Kyrpides N."/>
        </authorList>
    </citation>
    <scope>NUCLEOTIDE SEQUENCE [LARGE SCALE GENOMIC DNA]</scope>
    <source>
        <strain evidence="2">DSM 2475 / Hrk 5</strain>
    </source>
</reference>
<protein>
    <recommendedName>
        <fullName evidence="3">DUF424 family protein</fullName>
    </recommendedName>
</protein>
<dbReference type="KEGG" id="tpe:Tpen_0455"/>
<keyword evidence="2" id="KW-1185">Reference proteome</keyword>
<evidence type="ECO:0000313" key="2">
    <source>
        <dbReference type="Proteomes" id="UP000000641"/>
    </source>
</evidence>
<sequence>MLAICDEKLLGVELEYNNVRVKITRDFFGGSLVLLDDELLRKEIAGADSITAFGEDSLSLLEEIYPSVRKASLRVAGVPYVQVFRIMSE</sequence>
<organism evidence="1 2">
    <name type="scientific">Thermofilum pendens (strain DSM 2475 / Hrk 5)</name>
    <dbReference type="NCBI Taxonomy" id="368408"/>
    <lineage>
        <taxon>Archaea</taxon>
        <taxon>Thermoproteota</taxon>
        <taxon>Thermoprotei</taxon>
        <taxon>Thermofilales</taxon>
        <taxon>Thermofilaceae</taxon>
        <taxon>Thermofilum</taxon>
    </lineage>
</organism>
<dbReference type="Proteomes" id="UP000000641">
    <property type="component" value="Chromosome"/>
</dbReference>
<dbReference type="EnsemblBacteria" id="ABL77864">
    <property type="protein sequence ID" value="ABL77864"/>
    <property type="gene ID" value="Tpen_0455"/>
</dbReference>
<dbReference type="eggNOG" id="arCOG04051">
    <property type="taxonomic scope" value="Archaea"/>
</dbReference>
<accession>A1RXD4</accession>
<dbReference type="OrthoDB" id="18015at2157"/>
<dbReference type="HOGENOM" id="CLU_174522_1_0_2"/>
<dbReference type="InterPro" id="IPR007355">
    <property type="entry name" value="DUF424"/>
</dbReference>
<gene>
    <name evidence="1" type="ordered locus">Tpen_0455</name>
</gene>